<evidence type="ECO:0000256" key="3">
    <source>
        <dbReference type="ARBA" id="ARBA00022448"/>
    </source>
</evidence>
<feature type="domain" description="Oligopeptide/dipeptide ABC transporter C-terminal" evidence="9">
    <location>
        <begin position="94"/>
        <end position="125"/>
    </location>
</feature>
<dbReference type="InterPro" id="IPR050388">
    <property type="entry name" value="ABC_Ni/Peptide_Import"/>
</dbReference>
<evidence type="ECO:0000256" key="7">
    <source>
        <dbReference type="ARBA" id="ARBA00023136"/>
    </source>
</evidence>
<dbReference type="InterPro" id="IPR003439">
    <property type="entry name" value="ABC_transporter-like_ATP-bd"/>
</dbReference>
<dbReference type="InterPro" id="IPR013563">
    <property type="entry name" value="Oligopep_ABC_C"/>
</dbReference>
<keyword evidence="7" id="KW-0472">Membrane</keyword>
<keyword evidence="4" id="KW-1003">Cell membrane</keyword>
<evidence type="ECO:0000313" key="11">
    <source>
        <dbReference type="Proteomes" id="UP001180737"/>
    </source>
</evidence>
<proteinExistence type="inferred from homology"/>
<evidence type="ECO:0000259" key="9">
    <source>
        <dbReference type="Pfam" id="PF08352"/>
    </source>
</evidence>
<evidence type="ECO:0000256" key="5">
    <source>
        <dbReference type="ARBA" id="ARBA00022741"/>
    </source>
</evidence>
<dbReference type="InterPro" id="IPR027417">
    <property type="entry name" value="P-loop_NTPase"/>
</dbReference>
<dbReference type="Gene3D" id="3.40.50.300">
    <property type="entry name" value="P-loop containing nucleotide triphosphate hydrolases"/>
    <property type="match status" value="1"/>
</dbReference>
<protein>
    <submittedName>
        <fullName evidence="10">ATP-binding cassette domain-containing protein</fullName>
    </submittedName>
</protein>
<accession>A0ABU2YXR1</accession>
<dbReference type="PANTHER" id="PTHR43297">
    <property type="entry name" value="OLIGOPEPTIDE TRANSPORT ATP-BINDING PROTEIN APPD"/>
    <property type="match status" value="1"/>
</dbReference>
<dbReference type="GO" id="GO:0005524">
    <property type="term" value="F:ATP binding"/>
    <property type="evidence" value="ECO:0007669"/>
    <property type="project" value="UniProtKB-KW"/>
</dbReference>
<comment type="similarity">
    <text evidence="2">Belongs to the ABC transporter superfamily.</text>
</comment>
<dbReference type="EMBL" id="JAVRFJ010000013">
    <property type="protein sequence ID" value="MDT0569111.1"/>
    <property type="molecule type" value="Genomic_DNA"/>
</dbReference>
<feature type="domain" description="ABC transporter" evidence="8">
    <location>
        <begin position="27"/>
        <end position="60"/>
    </location>
</feature>
<organism evidence="10 11">
    <name type="scientific">Streptomyces gottesmaniae</name>
    <dbReference type="NCBI Taxonomy" id="3075518"/>
    <lineage>
        <taxon>Bacteria</taxon>
        <taxon>Bacillati</taxon>
        <taxon>Actinomycetota</taxon>
        <taxon>Actinomycetes</taxon>
        <taxon>Kitasatosporales</taxon>
        <taxon>Streptomycetaceae</taxon>
        <taxon>Streptomyces</taxon>
    </lineage>
</organism>
<comment type="subcellular location">
    <subcellularLocation>
        <location evidence="1">Membrane</location>
    </subcellularLocation>
</comment>
<evidence type="ECO:0000313" key="10">
    <source>
        <dbReference type="EMBL" id="MDT0569111.1"/>
    </source>
</evidence>
<keyword evidence="5" id="KW-0547">Nucleotide-binding</keyword>
<dbReference type="Pfam" id="PF08352">
    <property type="entry name" value="oligo_HPY"/>
    <property type="match status" value="1"/>
</dbReference>
<keyword evidence="6 10" id="KW-0067">ATP-binding</keyword>
<keyword evidence="3" id="KW-0813">Transport</keyword>
<dbReference type="Pfam" id="PF00005">
    <property type="entry name" value="ABC_tran"/>
    <property type="match status" value="1"/>
</dbReference>
<evidence type="ECO:0000256" key="1">
    <source>
        <dbReference type="ARBA" id="ARBA00004370"/>
    </source>
</evidence>
<evidence type="ECO:0000259" key="8">
    <source>
        <dbReference type="Pfam" id="PF00005"/>
    </source>
</evidence>
<dbReference type="SUPFAM" id="SSF52540">
    <property type="entry name" value="P-loop containing nucleoside triphosphate hydrolases"/>
    <property type="match status" value="1"/>
</dbReference>
<dbReference type="Proteomes" id="UP001180737">
    <property type="component" value="Unassembled WGS sequence"/>
</dbReference>
<gene>
    <name evidence="10" type="ORF">RM704_16800</name>
</gene>
<evidence type="ECO:0000256" key="6">
    <source>
        <dbReference type="ARBA" id="ARBA00022840"/>
    </source>
</evidence>
<comment type="caution">
    <text evidence="10">The sequence shown here is derived from an EMBL/GenBank/DDBJ whole genome shotgun (WGS) entry which is preliminary data.</text>
</comment>
<sequence>MGRPTTHPIAVIEADAPRRPRDGVTLQVRRGGLSGGMLQRVVIAMALAGSPKVLIADEPSTALDVTVQAGILDLLRSLRDEHGMAIVMEQGRIVEEGSVEDIFYRPRHPYTKKLIESTPSIARTEGRIA</sequence>
<dbReference type="PANTHER" id="PTHR43297:SF2">
    <property type="entry name" value="DIPEPTIDE TRANSPORT ATP-BINDING PROTEIN DPPD"/>
    <property type="match status" value="1"/>
</dbReference>
<name>A0ABU2YXR1_9ACTN</name>
<reference evidence="10" key="1">
    <citation type="submission" date="2024-05" db="EMBL/GenBank/DDBJ databases">
        <title>30 novel species of actinomycetes from the DSMZ collection.</title>
        <authorList>
            <person name="Nouioui I."/>
        </authorList>
    </citation>
    <scope>NUCLEOTIDE SEQUENCE</scope>
    <source>
        <strain evidence="10">DSM 3412</strain>
    </source>
</reference>
<evidence type="ECO:0000256" key="2">
    <source>
        <dbReference type="ARBA" id="ARBA00005417"/>
    </source>
</evidence>
<evidence type="ECO:0000256" key="4">
    <source>
        <dbReference type="ARBA" id="ARBA00022475"/>
    </source>
</evidence>
<keyword evidence="11" id="KW-1185">Reference proteome</keyword>